<keyword evidence="13" id="KW-1185">Reference proteome</keyword>
<evidence type="ECO:0000256" key="2">
    <source>
        <dbReference type="ARBA" id="ARBA00023015"/>
    </source>
</evidence>
<evidence type="ECO:0000256" key="9">
    <source>
        <dbReference type="SAM" id="MobiDB-lite"/>
    </source>
</evidence>
<keyword evidence="6" id="KW-0804">Transcription</keyword>
<keyword evidence="3" id="KW-0346">Stress response</keyword>
<sequence length="278" mass="30811">MNQVLETSSKDGGKPKRRVPAKGSRKGCMRGKGGPENSHCSYRGVRQRTWGKWVAEIREPNRGNRLWLGTFATALEAAYAYDEAAKAMYGPSARLNFPLCTLPTTASESWGSTTTTHHSDASVAESPEMKVPKVEPEAYALEDDKQQEPIGEAAVMCRESEPSAGRLTEDLNTVEDLPEEMFDVEDMLRLMDTDPSNTNQFGIGEYDPDAVWQCVSPSALSFQMQNPDAKLFGTLDHMEDAARGLDYAYEFTRPEKQDMDNEPIEDCLGLFGSGFPSF</sequence>
<keyword evidence="5" id="KW-0010">Activator</keyword>
<evidence type="ECO:0000256" key="6">
    <source>
        <dbReference type="ARBA" id="ARBA00023163"/>
    </source>
</evidence>
<keyword evidence="4" id="KW-0238">DNA-binding</keyword>
<dbReference type="CDD" id="cd00018">
    <property type="entry name" value="AP2"/>
    <property type="match status" value="1"/>
</dbReference>
<feature type="domain" description="AP2/ERF" evidence="10">
    <location>
        <begin position="41"/>
        <end position="98"/>
    </location>
</feature>
<evidence type="ECO:0000256" key="4">
    <source>
        <dbReference type="ARBA" id="ARBA00023125"/>
    </source>
</evidence>
<organism evidence="11 13">
    <name type="scientific">Iris pallida</name>
    <name type="common">Sweet iris</name>
    <dbReference type="NCBI Taxonomy" id="29817"/>
    <lineage>
        <taxon>Eukaryota</taxon>
        <taxon>Viridiplantae</taxon>
        <taxon>Streptophyta</taxon>
        <taxon>Embryophyta</taxon>
        <taxon>Tracheophyta</taxon>
        <taxon>Spermatophyta</taxon>
        <taxon>Magnoliopsida</taxon>
        <taxon>Liliopsida</taxon>
        <taxon>Asparagales</taxon>
        <taxon>Iridaceae</taxon>
        <taxon>Iridoideae</taxon>
        <taxon>Irideae</taxon>
        <taxon>Iris</taxon>
    </lineage>
</organism>
<dbReference type="PANTHER" id="PTHR31241:SF62">
    <property type="entry name" value="DEHYDRATION-RESPONSIVE ELEMENT-BINDING PROTEIN 2D"/>
    <property type="match status" value="1"/>
</dbReference>
<proteinExistence type="inferred from homology"/>
<reference evidence="11" key="1">
    <citation type="journal article" date="2023" name="GigaByte">
        <title>Genome assembly of the bearded iris, Iris pallida Lam.</title>
        <authorList>
            <person name="Bruccoleri R.E."/>
            <person name="Oakeley E.J."/>
            <person name="Faust A.M.E."/>
            <person name="Altorfer M."/>
            <person name="Dessus-Babus S."/>
            <person name="Burckhardt D."/>
            <person name="Oertli M."/>
            <person name="Naumann U."/>
            <person name="Petersen F."/>
            <person name="Wong J."/>
        </authorList>
    </citation>
    <scope>NUCLEOTIDE SEQUENCE</scope>
    <source>
        <strain evidence="11">GSM-AAB239-AS_SAM_17_03QT</strain>
    </source>
</reference>
<feature type="compositionally biased region" description="Basic residues" evidence="9">
    <location>
        <begin position="15"/>
        <end position="29"/>
    </location>
</feature>
<dbReference type="EMBL" id="JANAVB010005597">
    <property type="protein sequence ID" value="KAJ6847034.1"/>
    <property type="molecule type" value="Genomic_DNA"/>
</dbReference>
<evidence type="ECO:0000256" key="7">
    <source>
        <dbReference type="ARBA" id="ARBA00023242"/>
    </source>
</evidence>
<evidence type="ECO:0000256" key="8">
    <source>
        <dbReference type="ARBA" id="ARBA00024343"/>
    </source>
</evidence>
<evidence type="ECO:0000313" key="11">
    <source>
        <dbReference type="EMBL" id="KAJ6796013.1"/>
    </source>
</evidence>
<reference evidence="11" key="2">
    <citation type="submission" date="2023-04" db="EMBL/GenBank/DDBJ databases">
        <authorList>
            <person name="Bruccoleri R.E."/>
            <person name="Oakeley E.J."/>
            <person name="Faust A.-M."/>
            <person name="Dessus-Babus S."/>
            <person name="Altorfer M."/>
            <person name="Burckhardt D."/>
            <person name="Oertli M."/>
            <person name="Naumann U."/>
            <person name="Petersen F."/>
            <person name="Wong J."/>
        </authorList>
    </citation>
    <scope>NUCLEOTIDE SEQUENCE</scope>
    <source>
        <strain evidence="11">GSM-AAB239-AS_SAM_17_03QT</strain>
        <tissue evidence="11">Leaf</tissue>
    </source>
</reference>
<dbReference type="GO" id="GO:0000976">
    <property type="term" value="F:transcription cis-regulatory region binding"/>
    <property type="evidence" value="ECO:0007669"/>
    <property type="project" value="TreeGrafter"/>
</dbReference>
<dbReference type="GO" id="GO:0006950">
    <property type="term" value="P:response to stress"/>
    <property type="evidence" value="ECO:0007669"/>
    <property type="project" value="TreeGrafter"/>
</dbReference>
<dbReference type="Pfam" id="PF00847">
    <property type="entry name" value="AP2"/>
    <property type="match status" value="1"/>
</dbReference>
<evidence type="ECO:0000259" key="10">
    <source>
        <dbReference type="PROSITE" id="PS51032"/>
    </source>
</evidence>
<comment type="caution">
    <text evidence="11">The sequence shown here is derived from an EMBL/GenBank/DDBJ whole genome shotgun (WGS) entry which is preliminary data.</text>
</comment>
<evidence type="ECO:0000256" key="1">
    <source>
        <dbReference type="ARBA" id="ARBA00004123"/>
    </source>
</evidence>
<name>A0AAX6DW40_IRIPA</name>
<dbReference type="AlphaFoldDB" id="A0AAX6DW40"/>
<dbReference type="InterPro" id="IPR016177">
    <property type="entry name" value="DNA-bd_dom_sf"/>
</dbReference>
<dbReference type="EMBL" id="JANAVB010041457">
    <property type="protein sequence ID" value="KAJ6796013.1"/>
    <property type="molecule type" value="Genomic_DNA"/>
</dbReference>
<feature type="region of interest" description="Disordered" evidence="9">
    <location>
        <begin position="1"/>
        <end position="40"/>
    </location>
</feature>
<protein>
    <submittedName>
        <fullName evidence="11">Dehydration-responsive element-binding protein 2B-like</fullName>
    </submittedName>
</protein>
<gene>
    <name evidence="11" type="ORF">M6B38_224080</name>
    <name evidence="12" type="ORF">M6B38_284505</name>
</gene>
<dbReference type="GO" id="GO:0003700">
    <property type="term" value="F:DNA-binding transcription factor activity"/>
    <property type="evidence" value="ECO:0007669"/>
    <property type="project" value="InterPro"/>
</dbReference>
<dbReference type="Gene3D" id="3.30.730.10">
    <property type="entry name" value="AP2/ERF domain"/>
    <property type="match status" value="1"/>
</dbReference>
<dbReference type="PROSITE" id="PS51032">
    <property type="entry name" value="AP2_ERF"/>
    <property type="match status" value="1"/>
</dbReference>
<dbReference type="PRINTS" id="PR00367">
    <property type="entry name" value="ETHRSPELEMNT"/>
</dbReference>
<accession>A0AAX6DW40</accession>
<evidence type="ECO:0000256" key="5">
    <source>
        <dbReference type="ARBA" id="ARBA00023159"/>
    </source>
</evidence>
<keyword evidence="2" id="KW-0805">Transcription regulation</keyword>
<comment type="similarity">
    <text evidence="8">Belongs to the AP2/ERF transcription factor family. ERF subfamily.</text>
</comment>
<dbReference type="Proteomes" id="UP001140949">
    <property type="component" value="Unassembled WGS sequence"/>
</dbReference>
<dbReference type="PANTHER" id="PTHR31241">
    <property type="entry name" value="DEHYDRATION-RESPONSIVE ELEMENT-BINDING PROTEIN 2C"/>
    <property type="match status" value="1"/>
</dbReference>
<evidence type="ECO:0000256" key="3">
    <source>
        <dbReference type="ARBA" id="ARBA00023016"/>
    </source>
</evidence>
<keyword evidence="7" id="KW-0539">Nucleus</keyword>
<evidence type="ECO:0000313" key="13">
    <source>
        <dbReference type="Proteomes" id="UP001140949"/>
    </source>
</evidence>
<dbReference type="GO" id="GO:0005634">
    <property type="term" value="C:nucleus"/>
    <property type="evidence" value="ECO:0007669"/>
    <property type="project" value="UniProtKB-SubCell"/>
</dbReference>
<dbReference type="GO" id="GO:0045893">
    <property type="term" value="P:positive regulation of DNA-templated transcription"/>
    <property type="evidence" value="ECO:0007669"/>
    <property type="project" value="TreeGrafter"/>
</dbReference>
<dbReference type="SUPFAM" id="SSF54171">
    <property type="entry name" value="DNA-binding domain"/>
    <property type="match status" value="1"/>
</dbReference>
<comment type="subcellular location">
    <subcellularLocation>
        <location evidence="1">Nucleus</location>
    </subcellularLocation>
</comment>
<dbReference type="InterPro" id="IPR001471">
    <property type="entry name" value="AP2/ERF_dom"/>
</dbReference>
<feature type="region of interest" description="Disordered" evidence="9">
    <location>
        <begin position="107"/>
        <end position="129"/>
    </location>
</feature>
<dbReference type="FunFam" id="3.30.730.10:FF:000001">
    <property type="entry name" value="Ethylene-responsive transcription factor 2"/>
    <property type="match status" value="1"/>
</dbReference>
<feature type="compositionally biased region" description="Polar residues" evidence="9">
    <location>
        <begin position="107"/>
        <end position="116"/>
    </location>
</feature>
<dbReference type="SMART" id="SM00380">
    <property type="entry name" value="AP2"/>
    <property type="match status" value="1"/>
</dbReference>
<evidence type="ECO:0000313" key="12">
    <source>
        <dbReference type="EMBL" id="KAJ6847034.1"/>
    </source>
</evidence>
<dbReference type="InterPro" id="IPR036955">
    <property type="entry name" value="AP2/ERF_dom_sf"/>
</dbReference>